<dbReference type="EMBL" id="JQ418526">
    <property type="protein sequence ID" value="AFK89171.1"/>
    <property type="molecule type" value="Genomic_DNA"/>
</dbReference>
<feature type="region of interest" description="Disordered" evidence="3">
    <location>
        <begin position="170"/>
        <end position="200"/>
    </location>
</feature>
<evidence type="ECO:0000256" key="1">
    <source>
        <dbReference type="ARBA" id="ARBA00010873"/>
    </source>
</evidence>
<dbReference type="AlphaFoldDB" id="I3W0P4"/>
<evidence type="ECO:0000313" key="5">
    <source>
        <dbReference type="EMBL" id="AFK89171.1"/>
    </source>
</evidence>
<dbReference type="Gene3D" id="3.30.930.30">
    <property type="match status" value="1"/>
</dbReference>
<sequence>MLTTRSVGEDGFEGKDRSWNSKELLEDWRESWAGHANSYLREIEAAREIDHRSLEAQRDEKLDLKKQAHERGDERAAHELEIEAVELDRDPLPDIGWKAWGMERRGIQTAAGDLWREARGRLEDVRELVSELRERFADTYARVRDVAEQSLGGLAEALRGADFTALKETNDYVREQEREAERSAEKEHDIGIDRERGHSL</sequence>
<keyword evidence="5" id="KW-0614">Plasmid</keyword>
<evidence type="ECO:0000256" key="3">
    <source>
        <dbReference type="SAM" id="MobiDB-lite"/>
    </source>
</evidence>
<dbReference type="Pfam" id="PF03389">
    <property type="entry name" value="MobA_MobL"/>
    <property type="match status" value="1"/>
</dbReference>
<keyword evidence="2" id="KW-0184">Conjugation</keyword>
<feature type="domain" description="MobA/MobL protein" evidence="4">
    <location>
        <begin position="15"/>
        <end position="59"/>
    </location>
</feature>
<proteinExistence type="inferred from homology"/>
<accession>I3W0P4</accession>
<dbReference type="InterPro" id="IPR005053">
    <property type="entry name" value="MobA_MobL"/>
</dbReference>
<organism evidence="5">
    <name type="scientific">Sulfitobacter sp. DFL14</name>
    <dbReference type="NCBI Taxonomy" id="1179815"/>
    <lineage>
        <taxon>Bacteria</taxon>
        <taxon>Pseudomonadati</taxon>
        <taxon>Pseudomonadota</taxon>
        <taxon>Alphaproteobacteria</taxon>
        <taxon>Rhodobacterales</taxon>
        <taxon>Roseobacteraceae</taxon>
        <taxon>Sulfitobacter</taxon>
    </lineage>
</organism>
<evidence type="ECO:0000256" key="2">
    <source>
        <dbReference type="ARBA" id="ARBA00022971"/>
    </source>
</evidence>
<comment type="similarity">
    <text evidence="1">Belongs to the MobA/MobL family.</text>
</comment>
<name>I3W0P4_9RHOB</name>
<reference evidence="5" key="1">
    <citation type="submission" date="2012-01" db="EMBL/GenBank/DDBJ databases">
        <authorList>
            <person name="Summers A.O."/>
            <person name="Wireman J."/>
        </authorList>
    </citation>
    <scope>NUCLEOTIDE SEQUENCE</scope>
    <source>
        <strain evidence="5">DFL14</strain>
        <plasmid evidence="5">pDFL14-10</plasmid>
    </source>
</reference>
<protein>
    <submittedName>
        <fullName evidence="5">Putative conjugal transfer protein</fullName>
    </submittedName>
</protein>
<geneLocation type="plasmid" evidence="5">
    <name>pDFL14-10</name>
</geneLocation>
<evidence type="ECO:0000259" key="4">
    <source>
        <dbReference type="Pfam" id="PF03389"/>
    </source>
</evidence>